<evidence type="ECO:0000313" key="1">
    <source>
        <dbReference type="EMBL" id="ESA10582.1"/>
    </source>
</evidence>
<organism evidence="1">
    <name type="scientific">Rhizophagus irregularis (strain DAOM 181602 / DAOM 197198 / MUCL 43194)</name>
    <name type="common">Arbuscular mycorrhizal fungus</name>
    <name type="synonym">Glomus intraradices</name>
    <dbReference type="NCBI Taxonomy" id="747089"/>
    <lineage>
        <taxon>Eukaryota</taxon>
        <taxon>Fungi</taxon>
        <taxon>Fungi incertae sedis</taxon>
        <taxon>Mucoromycota</taxon>
        <taxon>Glomeromycotina</taxon>
        <taxon>Glomeromycetes</taxon>
        <taxon>Glomerales</taxon>
        <taxon>Glomeraceae</taxon>
        <taxon>Rhizophagus</taxon>
    </lineage>
</organism>
<protein>
    <submittedName>
        <fullName evidence="1">Uncharacterized protein</fullName>
    </submittedName>
</protein>
<gene>
    <name evidence="1" type="ORF">GLOINDRAFT_29274</name>
</gene>
<dbReference type="AlphaFoldDB" id="U9TT31"/>
<reference evidence="1" key="1">
    <citation type="submission" date="2013-07" db="EMBL/GenBank/DDBJ databases">
        <title>The genome of an arbuscular mycorrhizal fungus provides insights into the evolution of the oldest plant symbiosis.</title>
        <authorList>
            <consortium name="DOE Joint Genome Institute"/>
            <person name="Tisserant E."/>
            <person name="Malbreil M."/>
            <person name="Kuo A."/>
            <person name="Kohler A."/>
            <person name="Symeonidi A."/>
            <person name="Balestrini R."/>
            <person name="Charron P."/>
            <person name="Duensing N."/>
            <person name="Frei-dit-Frey N."/>
            <person name="Gianinazzi-Pearson V."/>
            <person name="Gilbert B."/>
            <person name="Handa Y."/>
            <person name="Hijri M."/>
            <person name="Kaul R."/>
            <person name="Kawaguchi M."/>
            <person name="Krajinski F."/>
            <person name="Lammers P."/>
            <person name="Lapierre D."/>
            <person name="Masclaux F.G."/>
            <person name="Murat C."/>
            <person name="Morin E."/>
            <person name="Ndikumana S."/>
            <person name="Pagni M."/>
            <person name="Petitpierre D."/>
            <person name="Requena N."/>
            <person name="Rosikiewicz P."/>
            <person name="Riley R."/>
            <person name="Saito K."/>
            <person name="San Clemente H."/>
            <person name="Shapiro H."/>
            <person name="van Tuinen D."/>
            <person name="Becard G."/>
            <person name="Bonfante P."/>
            <person name="Paszkowski U."/>
            <person name="Shachar-Hill Y."/>
            <person name="Young J.P."/>
            <person name="Sanders I.R."/>
            <person name="Henrissat B."/>
            <person name="Rensing S.A."/>
            <person name="Grigoriev I.V."/>
            <person name="Corradi N."/>
            <person name="Roux C."/>
            <person name="Martin F."/>
        </authorList>
    </citation>
    <scope>NUCLEOTIDE SEQUENCE</scope>
    <source>
        <strain evidence="1">DAOM 197198</strain>
    </source>
</reference>
<proteinExistence type="predicted"/>
<dbReference type="EMBL" id="KI286938">
    <property type="protein sequence ID" value="ESA10582.1"/>
    <property type="molecule type" value="Genomic_DNA"/>
</dbReference>
<accession>U9TT31</accession>
<dbReference type="HOGENOM" id="CLU_2905285_0_0_1"/>
<name>U9TT31_RHIID</name>
<sequence>MFCQDLSFDKIYRSLPVISNNEPETVTVKVLQEFSLLFAIIPAIHATITLVKYYLTGKGFYL</sequence>